<gene>
    <name evidence="9" type="ORF">H0P51_27830</name>
</gene>
<dbReference type="GO" id="GO:0046872">
    <property type="term" value="F:metal ion binding"/>
    <property type="evidence" value="ECO:0007669"/>
    <property type="project" value="UniProtKB-KW"/>
</dbReference>
<dbReference type="SUPFAM" id="SSF142695">
    <property type="entry name" value="RibA-like"/>
    <property type="match status" value="1"/>
</dbReference>
<dbReference type="Pfam" id="PF00926">
    <property type="entry name" value="DHBP_synthase"/>
    <property type="match status" value="1"/>
</dbReference>
<dbReference type="GO" id="GO:0003935">
    <property type="term" value="F:GTP cyclohydrolase II activity"/>
    <property type="evidence" value="ECO:0007669"/>
    <property type="project" value="TreeGrafter"/>
</dbReference>
<comment type="similarity">
    <text evidence="4">In the N-terminal section; belongs to the DHBP synthase family.</text>
</comment>
<name>A0A7D6IS15_9MYCO</name>
<dbReference type="PANTHER" id="PTHR21327">
    <property type="entry name" value="GTP CYCLOHYDROLASE II-RELATED"/>
    <property type="match status" value="1"/>
</dbReference>
<evidence type="ECO:0000256" key="7">
    <source>
        <dbReference type="ARBA" id="ARBA00022723"/>
    </source>
</evidence>
<reference evidence="9" key="2">
    <citation type="submission" date="2020-07" db="EMBL/GenBank/DDBJ databases">
        <authorList>
            <person name="Yu X."/>
        </authorList>
    </citation>
    <scope>NUCLEOTIDE SEQUENCE [LARGE SCALE GENOMIC DNA]</scope>
    <source>
        <strain evidence="9">24T</strain>
    </source>
</reference>
<dbReference type="EC" id="4.1.99.12" evidence="5"/>
<sequence length="406" mass="42765">MAAASDRYSPVARAIADLHGGKAIVLLAHDGFGDLVFAAQHATPQLVSFMVRHTSGYVAVALTEHACDRLDLPPMHPSHTDPSGNGFTVSVDAKDGVRTGISATDRAHTIRLLGNNTTHSADLVRPGHVLPSRVSAGGVLTNPGRGEAAVDLVRLAGLQPAGALCELVSQREIGEMATEDEVREFAQHHSLALVTVAEVIAYRRRFEKQVQKAAVTRLPTAHGEFMAYGYENVLDGLECIALVRGEVRGCDDVPVRLHAECLAGDVFGSMRCDCRSQLEASLADIGAAGRGIVLYVRNRDVGDVGPRNKLQLCGTSEIDAESAAGARYCSTGAQVLDELGVRSVALLANSADIGAALEASGLRVGNYLGSPTESAEPNVHYLPAVDTSGASLDLSEGRCDRWVCSA</sequence>
<dbReference type="SUPFAM" id="SSF55821">
    <property type="entry name" value="YrdC/RibB"/>
    <property type="match status" value="1"/>
</dbReference>
<dbReference type="EMBL" id="CP059165">
    <property type="protein sequence ID" value="QLL07399.1"/>
    <property type="molecule type" value="Genomic_DNA"/>
</dbReference>
<dbReference type="UniPathway" id="UPA00275">
    <property type="reaction ID" value="UER00399"/>
</dbReference>
<dbReference type="GO" id="GO:0005829">
    <property type="term" value="C:cytosol"/>
    <property type="evidence" value="ECO:0007669"/>
    <property type="project" value="TreeGrafter"/>
</dbReference>
<comment type="catalytic activity">
    <reaction evidence="1">
        <text>D-ribulose 5-phosphate = (2S)-2-hydroxy-3-oxobutyl phosphate + formate + H(+)</text>
        <dbReference type="Rhea" id="RHEA:18457"/>
        <dbReference type="ChEBI" id="CHEBI:15378"/>
        <dbReference type="ChEBI" id="CHEBI:15740"/>
        <dbReference type="ChEBI" id="CHEBI:58121"/>
        <dbReference type="ChEBI" id="CHEBI:58830"/>
        <dbReference type="EC" id="4.1.99.12"/>
    </reaction>
</comment>
<evidence type="ECO:0000256" key="6">
    <source>
        <dbReference type="ARBA" id="ARBA00022619"/>
    </source>
</evidence>
<keyword evidence="10" id="KW-1185">Reference proteome</keyword>
<evidence type="ECO:0000313" key="10">
    <source>
        <dbReference type="Proteomes" id="UP000510682"/>
    </source>
</evidence>
<dbReference type="PIRSF" id="PIRSF001259">
    <property type="entry name" value="RibA"/>
    <property type="match status" value="1"/>
</dbReference>
<evidence type="ECO:0000256" key="3">
    <source>
        <dbReference type="ARBA" id="ARBA00004904"/>
    </source>
</evidence>
<dbReference type="InterPro" id="IPR032677">
    <property type="entry name" value="GTP_cyclohydro_II"/>
</dbReference>
<dbReference type="GO" id="GO:0008686">
    <property type="term" value="F:3,4-dihydroxy-2-butanone-4-phosphate synthase activity"/>
    <property type="evidence" value="ECO:0007669"/>
    <property type="project" value="UniProtKB-EC"/>
</dbReference>
<dbReference type="Gene3D" id="3.40.50.10990">
    <property type="entry name" value="GTP cyclohydrolase II"/>
    <property type="match status" value="1"/>
</dbReference>
<comment type="function">
    <text evidence="2">Catalyzes the conversion of D-ribulose 5-phosphate to formate and 3,4-dihydroxy-2-butanone 4-phosphate.</text>
</comment>
<dbReference type="InterPro" id="IPR036144">
    <property type="entry name" value="RibA-like_sf"/>
</dbReference>
<dbReference type="Pfam" id="PF00925">
    <property type="entry name" value="GTP_cyclohydro2"/>
    <property type="match status" value="1"/>
</dbReference>
<comment type="pathway">
    <text evidence="3">Cofactor biosynthesis; riboflavin biosynthesis; 2-hydroxy-3-oxobutyl phosphate from D-ribulose 5-phosphate: step 1/1.</text>
</comment>
<proteinExistence type="inferred from homology"/>
<evidence type="ECO:0000256" key="2">
    <source>
        <dbReference type="ARBA" id="ARBA00002284"/>
    </source>
</evidence>
<protein>
    <recommendedName>
        <fullName evidence="5">3,4-dihydroxy-2-butanone-4-phosphate synthase</fullName>
        <ecNumber evidence="5">4.1.99.12</ecNumber>
    </recommendedName>
</protein>
<dbReference type="GO" id="GO:0009231">
    <property type="term" value="P:riboflavin biosynthetic process"/>
    <property type="evidence" value="ECO:0007669"/>
    <property type="project" value="UniProtKB-UniPathway"/>
</dbReference>
<evidence type="ECO:0000259" key="8">
    <source>
        <dbReference type="Pfam" id="PF00925"/>
    </source>
</evidence>
<dbReference type="KEGG" id="mgor:H0P51_27830"/>
<dbReference type="AlphaFoldDB" id="A0A7D6IS15"/>
<dbReference type="Gene3D" id="3.90.870.10">
    <property type="entry name" value="DHBP synthase"/>
    <property type="match status" value="1"/>
</dbReference>
<feature type="domain" description="GTP cyclohydrolase II" evidence="8">
    <location>
        <begin position="214"/>
        <end position="367"/>
    </location>
</feature>
<evidence type="ECO:0000256" key="1">
    <source>
        <dbReference type="ARBA" id="ARBA00000141"/>
    </source>
</evidence>
<keyword evidence="6" id="KW-0686">Riboflavin biosynthesis</keyword>
<accession>A0A7D6IS15</accession>
<evidence type="ECO:0000256" key="4">
    <source>
        <dbReference type="ARBA" id="ARBA00005520"/>
    </source>
</evidence>
<evidence type="ECO:0000313" key="9">
    <source>
        <dbReference type="EMBL" id="QLL07399.1"/>
    </source>
</evidence>
<evidence type="ECO:0000256" key="5">
    <source>
        <dbReference type="ARBA" id="ARBA00012153"/>
    </source>
</evidence>
<dbReference type="RefSeq" id="WP_180915973.1">
    <property type="nucleotide sequence ID" value="NZ_CP059165.1"/>
</dbReference>
<keyword evidence="7" id="KW-0479">Metal-binding</keyword>
<organism evidence="9 10">
    <name type="scientific">Mycobacterium vicinigordonae</name>
    <dbReference type="NCBI Taxonomy" id="1719132"/>
    <lineage>
        <taxon>Bacteria</taxon>
        <taxon>Bacillati</taxon>
        <taxon>Actinomycetota</taxon>
        <taxon>Actinomycetes</taxon>
        <taxon>Mycobacteriales</taxon>
        <taxon>Mycobacteriaceae</taxon>
        <taxon>Mycobacterium</taxon>
    </lineage>
</organism>
<dbReference type="PANTHER" id="PTHR21327:SF18">
    <property type="entry name" value="3,4-DIHYDROXY-2-BUTANONE 4-PHOSPHATE SYNTHASE"/>
    <property type="match status" value="1"/>
</dbReference>
<dbReference type="InterPro" id="IPR000422">
    <property type="entry name" value="DHBP_synthase_RibB"/>
</dbReference>
<dbReference type="InterPro" id="IPR017945">
    <property type="entry name" value="DHBP_synth_RibB-like_a/b_dom"/>
</dbReference>
<dbReference type="Proteomes" id="UP000510682">
    <property type="component" value="Chromosome"/>
</dbReference>
<reference evidence="9" key="1">
    <citation type="submission" date="2020-07" db="EMBL/GenBank/DDBJ databases">
        <title>Description of Mycobacterium gordonae subsp. intergordonae subsp.nov. and Mycobacterium gordonae subsp. gordonae subsp. nov.</title>
        <authorList>
            <person name="Huang H."/>
        </authorList>
    </citation>
    <scope>NUCLEOTIDE SEQUENCE [LARGE SCALE GENOMIC DNA]</scope>
    <source>
        <strain evidence="9">24T</strain>
    </source>
</reference>